<dbReference type="CDD" id="cd05245">
    <property type="entry name" value="SDR_a2"/>
    <property type="match status" value="1"/>
</dbReference>
<dbReference type="Pfam" id="PF13460">
    <property type="entry name" value="NAD_binding_10"/>
    <property type="match status" value="1"/>
</dbReference>
<dbReference type="Proteomes" id="UP000018291">
    <property type="component" value="Unassembled WGS sequence"/>
</dbReference>
<dbReference type="PANTHER" id="PTHR12126:SF11">
    <property type="entry name" value="NADH DEHYDROGENASE [UBIQUINONE] 1 ALPHA SUBCOMPLEX SUBUNIT 9, MITOCHONDRIAL"/>
    <property type="match status" value="1"/>
</dbReference>
<dbReference type="PANTHER" id="PTHR12126">
    <property type="entry name" value="NADH-UBIQUINONE OXIDOREDUCTASE 39 KDA SUBUNIT-RELATED"/>
    <property type="match status" value="1"/>
</dbReference>
<dbReference type="AlphaFoldDB" id="R4Z4E1"/>
<evidence type="ECO:0000256" key="1">
    <source>
        <dbReference type="SAM" id="MobiDB-lite"/>
    </source>
</evidence>
<dbReference type="InterPro" id="IPR036291">
    <property type="entry name" value="NAD(P)-bd_dom_sf"/>
</dbReference>
<dbReference type="InterPro" id="IPR051207">
    <property type="entry name" value="ComplexI_NDUFA9_subunit"/>
</dbReference>
<dbReference type="InterPro" id="IPR016040">
    <property type="entry name" value="NAD(P)-bd_dom"/>
</dbReference>
<gene>
    <name evidence="3" type="ORF">BN381_80128</name>
</gene>
<protein>
    <submittedName>
        <fullName evidence="3">NmrA family protein</fullName>
    </submittedName>
</protein>
<dbReference type="STRING" id="1229780.BN381_80128"/>
<dbReference type="SUPFAM" id="SSF55961">
    <property type="entry name" value="Bet v1-like"/>
    <property type="match status" value="1"/>
</dbReference>
<feature type="domain" description="NAD(P)-binding" evidence="2">
    <location>
        <begin position="7"/>
        <end position="113"/>
    </location>
</feature>
<reference evidence="3 4" key="1">
    <citation type="journal article" date="2013" name="ISME J.">
        <title>Metabolic model for the filamentous 'Candidatus Microthrix parvicella' based on genomic and metagenomic analyses.</title>
        <authorList>
            <person name="Jon McIlroy S."/>
            <person name="Kristiansen R."/>
            <person name="Albertsen M."/>
            <person name="Michael Karst S."/>
            <person name="Rossetti S."/>
            <person name="Lund Nielsen J."/>
            <person name="Tandoi V."/>
            <person name="James Seviour R."/>
            <person name="Nielsen P.H."/>
        </authorList>
    </citation>
    <scope>NUCLEOTIDE SEQUENCE [LARGE SCALE GENOMIC DNA]</scope>
    <source>
        <strain evidence="3 4">RN1</strain>
    </source>
</reference>
<dbReference type="RefSeq" id="WP_012230458.1">
    <property type="nucleotide sequence ID" value="NZ_HG422565.1"/>
</dbReference>
<evidence type="ECO:0000313" key="4">
    <source>
        <dbReference type="Proteomes" id="UP000018291"/>
    </source>
</evidence>
<dbReference type="HOGENOM" id="CLU_007383_6_11_11"/>
<keyword evidence="4" id="KW-1185">Reference proteome</keyword>
<dbReference type="Pfam" id="PF11066">
    <property type="entry name" value="DUF2867"/>
    <property type="match status" value="1"/>
</dbReference>
<accession>R4Z4E1</accession>
<dbReference type="InterPro" id="IPR021295">
    <property type="entry name" value="DUF2867"/>
</dbReference>
<name>R4Z4E1_9ACTN</name>
<dbReference type="EMBL" id="CANL01000078">
    <property type="protein sequence ID" value="CCM65598.1"/>
    <property type="molecule type" value="Genomic_DNA"/>
</dbReference>
<dbReference type="OrthoDB" id="9774199at2"/>
<dbReference type="GO" id="GO:0044877">
    <property type="term" value="F:protein-containing complex binding"/>
    <property type="evidence" value="ECO:0007669"/>
    <property type="project" value="TreeGrafter"/>
</dbReference>
<dbReference type="Gene3D" id="3.40.50.720">
    <property type="entry name" value="NAD(P)-binding Rossmann-like Domain"/>
    <property type="match status" value="1"/>
</dbReference>
<feature type="region of interest" description="Disordered" evidence="1">
    <location>
        <begin position="309"/>
        <end position="328"/>
    </location>
</feature>
<evidence type="ECO:0000313" key="3">
    <source>
        <dbReference type="EMBL" id="CCM65598.1"/>
    </source>
</evidence>
<evidence type="ECO:0000259" key="2">
    <source>
        <dbReference type="Pfam" id="PF13460"/>
    </source>
</evidence>
<dbReference type="eggNOG" id="COG0702">
    <property type="taxonomic scope" value="Bacteria"/>
</dbReference>
<organism evidence="3 4">
    <name type="scientific">Candidatus Neomicrothrix parvicella RN1</name>
    <dbReference type="NCBI Taxonomy" id="1229780"/>
    <lineage>
        <taxon>Bacteria</taxon>
        <taxon>Bacillati</taxon>
        <taxon>Actinomycetota</taxon>
        <taxon>Acidimicrobiia</taxon>
        <taxon>Acidimicrobiales</taxon>
        <taxon>Microthrixaceae</taxon>
        <taxon>Candidatus Neomicrothrix</taxon>
    </lineage>
</organism>
<sequence>MNILLTGATGYIGGRLAPRLLDDGHQVRCLVRTSSKLRDVPWRDSVELADGDVLRPETLEQAMEGIDVVYYLVHSLGGADFVEVDRRAASNVAKAAEHAGVKRIIYLGGLHPEGDELSDHLASRQEVGQVFLDGEVPAAVLQAAIILGSGSASFEMMRYLTERLPAMITPKWVHNRIQPIAVRDVIWYLAQAVHLDDDVNRTFDIGGPEVFTYVEMMQRYAKVAGLRRRIIIPVPVLTPKSSAHWVNVVTPVPRSIAAPLIESVIHEVVTDEHDLADQVGEPPWGPTGYEQAVSLALERIKRGEVTTRWSNASTAGAPSDPLPSDPDWTGGSIYLDRRELACDAGPGLLWEVVEGIGGDRGWYSFPLAWSVRGWMDRLVGGVGLRRGRRNPNRLFVGEALDFWRVEELERGRLLRLRAEMKVPGLAWLEFRVEPGSTGDSTSTLHQLATFVPTGLAGHVYWWLVWPFHGIVFGGMLRNIAKSAERHRELEDRS</sequence>
<proteinExistence type="predicted"/>
<comment type="caution">
    <text evidence="3">The sequence shown here is derived from an EMBL/GenBank/DDBJ whole genome shotgun (WGS) entry which is preliminary data.</text>
</comment>
<dbReference type="SUPFAM" id="SSF51735">
    <property type="entry name" value="NAD(P)-binding Rossmann-fold domains"/>
    <property type="match status" value="1"/>
</dbReference>